<name>A0A6P3XG96_DINQU</name>
<dbReference type="PROSITE" id="PS00123">
    <property type="entry name" value="ALKALINE_PHOSPHATASE"/>
    <property type="match status" value="1"/>
</dbReference>
<feature type="compositionally biased region" description="Basic and acidic residues" evidence="20">
    <location>
        <begin position="285"/>
        <end position="298"/>
    </location>
</feature>
<protein>
    <recommendedName>
        <fullName evidence="3 19">Alkaline phosphatase</fullName>
        <ecNumber evidence="3 19">3.1.3.1</ecNumber>
    </recommendedName>
</protein>
<dbReference type="CDD" id="cd16012">
    <property type="entry name" value="ALP"/>
    <property type="match status" value="1"/>
</dbReference>
<evidence type="ECO:0000256" key="7">
    <source>
        <dbReference type="ARBA" id="ARBA00022723"/>
    </source>
</evidence>
<dbReference type="GeneID" id="106745929"/>
<comment type="similarity">
    <text evidence="2 18">Belongs to the alkaline phosphatase family.</text>
</comment>
<dbReference type="GO" id="GO:0004035">
    <property type="term" value="F:alkaline phosphatase activity"/>
    <property type="evidence" value="ECO:0007669"/>
    <property type="project" value="UniProtKB-EC"/>
</dbReference>
<feature type="compositionally biased region" description="Low complexity" evidence="20">
    <location>
        <begin position="222"/>
        <end position="241"/>
    </location>
</feature>
<evidence type="ECO:0000256" key="4">
    <source>
        <dbReference type="ARBA" id="ARBA00022475"/>
    </source>
</evidence>
<evidence type="ECO:0000256" key="11">
    <source>
        <dbReference type="ARBA" id="ARBA00022842"/>
    </source>
</evidence>
<dbReference type="PANTHER" id="PTHR11596:SF5">
    <property type="entry name" value="ALKALINE PHOSPHATASE"/>
    <property type="match status" value="1"/>
</dbReference>
<dbReference type="Proteomes" id="UP000515204">
    <property type="component" value="Unplaced"/>
</dbReference>
<dbReference type="SMART" id="SM00098">
    <property type="entry name" value="alkPPc"/>
    <property type="match status" value="1"/>
</dbReference>
<keyword evidence="6" id="KW-0336">GPI-anchor</keyword>
<evidence type="ECO:0000256" key="13">
    <source>
        <dbReference type="ARBA" id="ARBA00023180"/>
    </source>
</evidence>
<keyword evidence="12" id="KW-0472">Membrane</keyword>
<feature type="region of interest" description="Disordered" evidence="20">
    <location>
        <begin position="318"/>
        <end position="431"/>
    </location>
</feature>
<comment type="catalytic activity">
    <reaction evidence="19">
        <text>a phosphate monoester + H2O = an alcohol + phosphate</text>
        <dbReference type="Rhea" id="RHEA:15017"/>
        <dbReference type="ChEBI" id="CHEBI:15377"/>
        <dbReference type="ChEBI" id="CHEBI:30879"/>
        <dbReference type="ChEBI" id="CHEBI:43474"/>
        <dbReference type="ChEBI" id="CHEBI:67140"/>
        <dbReference type="EC" id="3.1.3.1"/>
    </reaction>
</comment>
<dbReference type="RefSeq" id="XP_014477445.1">
    <property type="nucleotide sequence ID" value="XM_014621959.1"/>
</dbReference>
<feature type="binding site" evidence="16">
    <location>
        <position position="536"/>
    </location>
    <ligand>
        <name>Mg(2+)</name>
        <dbReference type="ChEBI" id="CHEBI:18420"/>
    </ligand>
</feature>
<comment type="subcellular location">
    <subcellularLocation>
        <location evidence="1">Cell membrane</location>
        <topology evidence="1">Lipid-anchor</topology>
        <topology evidence="1">GPI-anchor</topology>
    </subcellularLocation>
</comment>
<keyword evidence="4" id="KW-1003">Cell membrane</keyword>
<accession>A0A6P3XG96</accession>
<evidence type="ECO:0000256" key="2">
    <source>
        <dbReference type="ARBA" id="ARBA00005984"/>
    </source>
</evidence>
<sequence length="1003" mass="110899">MPAAGATVPAVAEGAGQLEDLDEPPEPRVRGGSGRTGLMKPLVVLALPGMYLFYKYSQYRREQRELSRRRVTERELQHLHHKIDKLLTKLEENEPELASSQEDECVICVNARATMQTAPCGHRVVCRRCFVKTIQMAVSQRLLPLRCVICRAKILRLKQTLIPRDYSMSGKSWVLPQSASEYNMGTSVTAGVSGPGGRWGPGSVPASASLYSMASGSSSISGVSSVSSATSSSANSTGSSTLGKPTRVRQPTGATLRRSQTQSMKMRIQEYQDPVQQVSEEEEVMRENRERRLPPIKEFQRDYRAGKASTRIRCAQKIVTQLESSPSPRGTPGVVSTSTSSSSASSCGRAASKRPASAPKMSVVQEVQKSKKEKEREKEREKAEKARQKEEEKAEKTRQKEAKKLAKEEKKRAKKEAKARRKEAEEALLRDDKIPVASQQRTRRPAFDPMQVCMCPRLYASIYLTDISSTSLKCKTNKKMKRPVLYFAMCLYGFLGSAAIEDSQHWHDLADKELAESLSYRWNMKKAKNVILFLGDGMSLDTITASRIYRAGETSQLAWEHFPHTGILKTYNTNKQVPDSASTATALFGGVKTNYEVVGVDAHVQLGDCEASLNPNYHVDSFITWAQAAGKATGFVTTTRVTHATPAPLYAHCANRRWECESKMPRNASGCKDIARQLVEDEPGKNIRVIMGGGRQMLKSNVSAAEHDPVDSWACYRRDGRDLIHEWTRDKSDRMLAYSVVENNEELSRVDTDNVDYLLGIFANGHIEMDWKRERGPKGQPSLEEMTVAALRVLQKSPEGYFLMVEGGLIDFAHHRGHAAQALLETVRFSDAVNATLRMVDTNHTLIIVTSDHSHSMSFNGYSARGSSILGIAQRSKHDDVPYTTLSYSTGGPNNVAYTVGENGETVRIDPSKSNTSDFTYSQQATIITDEAYHAGGDVPVYAIGPHAHLFHSVHEQNYVAHVIAYAAKVGAYSNDAAPTTLHRVFAAVLCASFISSILITRG</sequence>
<feature type="compositionally biased region" description="Polar residues" evidence="20">
    <location>
        <begin position="318"/>
        <end position="328"/>
    </location>
</feature>
<feature type="binding site" evidence="16">
    <location>
        <position position="853"/>
    </location>
    <ligand>
        <name>Zn(2+)</name>
        <dbReference type="ChEBI" id="CHEBI:29105"/>
        <label>2</label>
    </ligand>
</feature>
<evidence type="ECO:0000256" key="9">
    <source>
        <dbReference type="ARBA" id="ARBA00022801"/>
    </source>
</evidence>
<dbReference type="Pfam" id="PF00245">
    <property type="entry name" value="Alk_phosphatase"/>
    <property type="match status" value="1"/>
</dbReference>
<evidence type="ECO:0000256" key="18">
    <source>
        <dbReference type="RuleBase" id="RU003946"/>
    </source>
</evidence>
<evidence type="ECO:0000256" key="12">
    <source>
        <dbReference type="ARBA" id="ARBA00023136"/>
    </source>
</evidence>
<dbReference type="GO" id="GO:0098552">
    <property type="term" value="C:side of membrane"/>
    <property type="evidence" value="ECO:0007669"/>
    <property type="project" value="UniProtKB-KW"/>
</dbReference>
<dbReference type="SUPFAM" id="SSF57850">
    <property type="entry name" value="RING/U-box"/>
    <property type="match status" value="1"/>
</dbReference>
<dbReference type="Gene3D" id="3.40.720.10">
    <property type="entry name" value="Alkaline Phosphatase, subunit A"/>
    <property type="match status" value="1"/>
</dbReference>
<dbReference type="PANTHER" id="PTHR11596">
    <property type="entry name" value="ALKALINE PHOSPHATASE"/>
    <property type="match status" value="1"/>
</dbReference>
<comment type="cofactor">
    <cofactor evidence="16">
        <name>Zn(2+)</name>
        <dbReference type="ChEBI" id="CHEBI:29105"/>
    </cofactor>
    <text evidence="16">Binds 2 Zn(2+) ions.</text>
</comment>
<feature type="binding site" evidence="16">
    <location>
        <position position="645"/>
    </location>
    <ligand>
        <name>Mg(2+)</name>
        <dbReference type="ChEBI" id="CHEBI:18420"/>
    </ligand>
</feature>
<evidence type="ECO:0000256" key="16">
    <source>
        <dbReference type="PIRSR" id="PIRSR601952-2"/>
    </source>
</evidence>
<reference evidence="23" key="1">
    <citation type="submission" date="2025-08" db="UniProtKB">
        <authorList>
            <consortium name="RefSeq"/>
        </authorList>
    </citation>
    <scope>IDENTIFICATION</scope>
</reference>
<dbReference type="PRINTS" id="PR00113">
    <property type="entry name" value="ALKPHPHTASE"/>
</dbReference>
<evidence type="ECO:0000256" key="20">
    <source>
        <dbReference type="SAM" id="MobiDB-lite"/>
    </source>
</evidence>
<dbReference type="InterPro" id="IPR001952">
    <property type="entry name" value="Alkaline_phosphatase"/>
</dbReference>
<feature type="compositionally biased region" description="Low complexity" evidence="20">
    <location>
        <begin position="336"/>
        <end position="346"/>
    </location>
</feature>
<feature type="binding site" evidence="16">
    <location>
        <position position="852"/>
    </location>
    <ligand>
        <name>Zn(2+)</name>
        <dbReference type="ChEBI" id="CHEBI:29105"/>
        <label>2</label>
    </ligand>
</feature>
<proteinExistence type="inferred from homology"/>
<keyword evidence="5" id="KW-0597">Phosphoprotein</keyword>
<evidence type="ECO:0000256" key="3">
    <source>
        <dbReference type="ARBA" id="ARBA00012647"/>
    </source>
</evidence>
<feature type="binding site" evidence="16">
    <location>
        <position position="643"/>
    </location>
    <ligand>
        <name>Mg(2+)</name>
        <dbReference type="ChEBI" id="CHEBI:18420"/>
    </ligand>
</feature>
<dbReference type="AlphaFoldDB" id="A0A6P3XG96"/>
<evidence type="ECO:0000256" key="19">
    <source>
        <dbReference type="RuleBase" id="RU003947"/>
    </source>
</evidence>
<keyword evidence="22" id="KW-1185">Reference proteome</keyword>
<gene>
    <name evidence="23" type="primary">LOC106745929</name>
</gene>
<dbReference type="KEGG" id="dqu:106745929"/>
<evidence type="ECO:0000256" key="5">
    <source>
        <dbReference type="ARBA" id="ARBA00022553"/>
    </source>
</evidence>
<dbReference type="GO" id="GO:0008270">
    <property type="term" value="F:zinc ion binding"/>
    <property type="evidence" value="ECO:0007669"/>
    <property type="project" value="UniProtKB-KW"/>
</dbReference>
<dbReference type="InterPro" id="IPR017850">
    <property type="entry name" value="Alkaline_phosphatase_core_sf"/>
</dbReference>
<dbReference type="InterPro" id="IPR018299">
    <property type="entry name" value="Alkaline_phosphatase_AS"/>
</dbReference>
<dbReference type="FunFam" id="3.40.720.10:FF:000008">
    <property type="entry name" value="Alkaline phosphatase"/>
    <property type="match status" value="1"/>
</dbReference>
<keyword evidence="7 16" id="KW-0479">Metal-binding</keyword>
<feature type="binding site" evidence="16">
    <location>
        <position position="536"/>
    </location>
    <ligand>
        <name>Zn(2+)</name>
        <dbReference type="ChEBI" id="CHEBI:29105"/>
        <label>2</label>
    </ligand>
</feature>
<dbReference type="Pfam" id="PF13920">
    <property type="entry name" value="zf-C3HC4_3"/>
    <property type="match status" value="1"/>
</dbReference>
<keyword evidence="8 17" id="KW-0863">Zinc-finger</keyword>
<feature type="active site" description="Phosphoserine intermediate" evidence="15">
    <location>
        <position position="580"/>
    </location>
</feature>
<dbReference type="InterPro" id="IPR001841">
    <property type="entry name" value="Znf_RING"/>
</dbReference>
<dbReference type="Gene3D" id="3.30.40.10">
    <property type="entry name" value="Zinc/RING finger domain, C3HC4 (zinc finger)"/>
    <property type="match status" value="1"/>
</dbReference>
<keyword evidence="13" id="KW-0325">Glycoprotein</keyword>
<feature type="compositionally biased region" description="Basic residues" evidence="20">
    <location>
        <begin position="412"/>
        <end position="421"/>
    </location>
</feature>
<dbReference type="OrthoDB" id="5818554at2759"/>
<keyword evidence="9 19" id="KW-0378">Hydrolase</keyword>
<feature type="compositionally biased region" description="Basic and acidic residues" evidence="20">
    <location>
        <begin position="368"/>
        <end position="411"/>
    </location>
</feature>
<feature type="region of interest" description="Disordered" evidence="20">
    <location>
        <begin position="222"/>
        <end position="298"/>
    </location>
</feature>
<evidence type="ECO:0000256" key="17">
    <source>
        <dbReference type="PROSITE-ProRule" id="PRU00175"/>
    </source>
</evidence>
<comment type="cofactor">
    <cofactor evidence="16">
        <name>Mg(2+)</name>
        <dbReference type="ChEBI" id="CHEBI:18420"/>
    </cofactor>
    <text evidence="16">Binds 1 Mg(2+) ion.</text>
</comment>
<evidence type="ECO:0000256" key="8">
    <source>
        <dbReference type="ARBA" id="ARBA00022771"/>
    </source>
</evidence>
<dbReference type="EC" id="3.1.3.1" evidence="3 19"/>
<keyword evidence="10 16" id="KW-0862">Zinc</keyword>
<evidence type="ECO:0000256" key="6">
    <source>
        <dbReference type="ARBA" id="ARBA00022622"/>
    </source>
</evidence>
<feature type="domain" description="RING-type" evidence="21">
    <location>
        <begin position="105"/>
        <end position="151"/>
    </location>
</feature>
<dbReference type="InterPro" id="IPR013083">
    <property type="entry name" value="Znf_RING/FYVE/PHD"/>
</dbReference>
<keyword evidence="11 16" id="KW-0460">Magnesium</keyword>
<feature type="binding site" evidence="16">
    <location>
        <position position="815"/>
    </location>
    <ligand>
        <name>Zn(2+)</name>
        <dbReference type="ChEBI" id="CHEBI:29105"/>
        <label>2</label>
    </ligand>
</feature>
<evidence type="ECO:0000256" key="14">
    <source>
        <dbReference type="ARBA" id="ARBA00023288"/>
    </source>
</evidence>
<feature type="compositionally biased region" description="Basic and acidic residues" evidence="20">
    <location>
        <begin position="422"/>
        <end position="431"/>
    </location>
</feature>
<feature type="region of interest" description="Disordered" evidence="20">
    <location>
        <begin position="1"/>
        <end position="34"/>
    </location>
</feature>
<dbReference type="SUPFAM" id="SSF53649">
    <property type="entry name" value="Alkaline phosphatase-like"/>
    <property type="match status" value="1"/>
</dbReference>
<evidence type="ECO:0000313" key="22">
    <source>
        <dbReference type="Proteomes" id="UP000515204"/>
    </source>
</evidence>
<keyword evidence="14" id="KW-0449">Lipoprotein</keyword>
<feature type="binding site" evidence="16">
    <location>
        <position position="934"/>
    </location>
    <ligand>
        <name>Zn(2+)</name>
        <dbReference type="ChEBI" id="CHEBI:29105"/>
        <label>2</label>
    </ligand>
</feature>
<dbReference type="PROSITE" id="PS50089">
    <property type="entry name" value="ZF_RING_2"/>
    <property type="match status" value="1"/>
</dbReference>
<feature type="binding site" evidence="16">
    <location>
        <position position="811"/>
    </location>
    <ligand>
        <name>Zn(2+)</name>
        <dbReference type="ChEBI" id="CHEBI:29105"/>
        <label>2</label>
    </ligand>
</feature>
<evidence type="ECO:0000313" key="23">
    <source>
        <dbReference type="RefSeq" id="XP_014477445.1"/>
    </source>
</evidence>
<evidence type="ECO:0000256" key="15">
    <source>
        <dbReference type="PIRSR" id="PIRSR601952-1"/>
    </source>
</evidence>
<dbReference type="GO" id="GO:0005886">
    <property type="term" value="C:plasma membrane"/>
    <property type="evidence" value="ECO:0007669"/>
    <property type="project" value="UniProtKB-SubCell"/>
</dbReference>
<evidence type="ECO:0000259" key="21">
    <source>
        <dbReference type="PROSITE" id="PS50089"/>
    </source>
</evidence>
<organism evidence="22 23">
    <name type="scientific">Dinoponera quadriceps</name>
    <name type="common">South American ant</name>
    <dbReference type="NCBI Taxonomy" id="609295"/>
    <lineage>
        <taxon>Eukaryota</taxon>
        <taxon>Metazoa</taxon>
        <taxon>Ecdysozoa</taxon>
        <taxon>Arthropoda</taxon>
        <taxon>Hexapoda</taxon>
        <taxon>Insecta</taxon>
        <taxon>Pterygota</taxon>
        <taxon>Neoptera</taxon>
        <taxon>Endopterygota</taxon>
        <taxon>Hymenoptera</taxon>
        <taxon>Apocrita</taxon>
        <taxon>Aculeata</taxon>
        <taxon>Formicoidea</taxon>
        <taxon>Formicidae</taxon>
        <taxon>Ponerinae</taxon>
        <taxon>Ponerini</taxon>
        <taxon>Dinoponera</taxon>
    </lineage>
</organism>
<evidence type="ECO:0000256" key="1">
    <source>
        <dbReference type="ARBA" id="ARBA00004609"/>
    </source>
</evidence>
<feature type="binding site" evidence="16">
    <location>
        <position position="806"/>
    </location>
    <ligand>
        <name>Mg(2+)</name>
        <dbReference type="ChEBI" id="CHEBI:18420"/>
    </ligand>
</feature>
<evidence type="ECO:0000256" key="10">
    <source>
        <dbReference type="ARBA" id="ARBA00022833"/>
    </source>
</evidence>